<dbReference type="Gene3D" id="1.25.10.10">
    <property type="entry name" value="Leucine-rich Repeat Variant"/>
    <property type="match status" value="1"/>
</dbReference>
<comment type="catalytic activity">
    <reaction evidence="9">
        <text>epoxyqueuosine(34) in tRNA + AH2 = queuosine(34) in tRNA + A + H2O</text>
        <dbReference type="Rhea" id="RHEA:32159"/>
        <dbReference type="Rhea" id="RHEA-COMP:18571"/>
        <dbReference type="Rhea" id="RHEA-COMP:18582"/>
        <dbReference type="ChEBI" id="CHEBI:13193"/>
        <dbReference type="ChEBI" id="CHEBI:15377"/>
        <dbReference type="ChEBI" id="CHEBI:17499"/>
        <dbReference type="ChEBI" id="CHEBI:194431"/>
        <dbReference type="ChEBI" id="CHEBI:194443"/>
        <dbReference type="EC" id="1.17.99.6"/>
    </reaction>
</comment>
<protein>
    <recommendedName>
        <fullName evidence="9">Epoxyqueuosine reductase</fullName>
        <ecNumber evidence="9">1.17.99.6</ecNumber>
    </recommendedName>
    <alternativeName>
        <fullName evidence="9">Queuosine biosynthesis protein QueG</fullName>
    </alternativeName>
</protein>
<evidence type="ECO:0000313" key="11">
    <source>
        <dbReference type="EMBL" id="SFD02924.1"/>
    </source>
</evidence>
<dbReference type="PANTHER" id="PTHR30002">
    <property type="entry name" value="EPOXYQUEUOSINE REDUCTASE"/>
    <property type="match status" value="1"/>
</dbReference>
<evidence type="ECO:0000256" key="9">
    <source>
        <dbReference type="HAMAP-Rule" id="MF_00916"/>
    </source>
</evidence>
<evidence type="ECO:0000313" key="12">
    <source>
        <dbReference type="Proteomes" id="UP000182258"/>
    </source>
</evidence>
<evidence type="ECO:0000256" key="1">
    <source>
        <dbReference type="ARBA" id="ARBA00022485"/>
    </source>
</evidence>
<keyword evidence="8 9" id="KW-0411">Iron-sulfur</keyword>
<name>A0A1I1NZ09_9HYPH</name>
<evidence type="ECO:0000256" key="3">
    <source>
        <dbReference type="ARBA" id="ARBA00022694"/>
    </source>
</evidence>
<dbReference type="UniPathway" id="UPA00392"/>
<sequence length="401" mass="43992">MRISIFEDVLQLPHILICRVEVPVASSGIANTDKLVAELRTRATALGFDSFGIAPADARPDLPEKLNAALAAGWHGDMAWMEETAERRGSPNGMWPEARSVILLGINYGPESDPLAILGERSLGTISVYARNRDYHEIIKGKLKDMASLLARRSGAEVKVFVDTAPLMEKPLAEAAGLGWQGKHSVLVSREFGSWLFLGAILTSAELPADSPHQESCGTCTRCLDICPTNAFPAPFRLDARRCLAYLTVEHKGPIPLEFRAPMGNRIYGCDDCLAVCPWNKFASISREAKLRARPEFERPQLADLVQLDDDAFRSLFAGSPIKRIGQARFLRNVLIAIGNSRDDTLIPLVEARLGSEDALVRGAAVWALRKLAPERAEHLRLAYAAKESDSSVLLEWTGDI</sequence>
<comment type="caution">
    <text evidence="9">Lacks conserved residue(s) required for the propagation of feature annotation.</text>
</comment>
<evidence type="ECO:0000256" key="5">
    <source>
        <dbReference type="ARBA" id="ARBA00022785"/>
    </source>
</evidence>
<dbReference type="GO" id="GO:0046872">
    <property type="term" value="F:metal ion binding"/>
    <property type="evidence" value="ECO:0007669"/>
    <property type="project" value="UniProtKB-KW"/>
</dbReference>
<dbReference type="InterPro" id="IPR016024">
    <property type="entry name" value="ARM-type_fold"/>
</dbReference>
<dbReference type="HAMAP" id="MF_00916">
    <property type="entry name" value="QueG"/>
    <property type="match status" value="1"/>
</dbReference>
<dbReference type="InterPro" id="IPR011989">
    <property type="entry name" value="ARM-like"/>
</dbReference>
<dbReference type="Pfam" id="PF08331">
    <property type="entry name" value="QueG_DUF1730"/>
    <property type="match status" value="1"/>
</dbReference>
<feature type="binding site" evidence="9">
    <location>
        <position position="220"/>
    </location>
    <ligand>
        <name>[4Fe-4S] cluster</name>
        <dbReference type="ChEBI" id="CHEBI:49883"/>
        <label>1</label>
    </ligand>
</feature>
<dbReference type="GO" id="GO:0051539">
    <property type="term" value="F:4 iron, 4 sulfur cluster binding"/>
    <property type="evidence" value="ECO:0007669"/>
    <property type="project" value="UniProtKB-KW"/>
</dbReference>
<feature type="binding site" evidence="9">
    <location>
        <position position="198"/>
    </location>
    <ligand>
        <name>cob(II)alamin</name>
        <dbReference type="ChEBI" id="CHEBI:16304"/>
    </ligand>
</feature>
<evidence type="ECO:0000256" key="4">
    <source>
        <dbReference type="ARBA" id="ARBA00022723"/>
    </source>
</evidence>
<dbReference type="AlphaFoldDB" id="A0A1I1NZ09"/>
<keyword evidence="3 9" id="KW-0819">tRNA processing</keyword>
<dbReference type="EMBL" id="FOMB01000018">
    <property type="protein sequence ID" value="SFD02924.1"/>
    <property type="molecule type" value="Genomic_DNA"/>
</dbReference>
<evidence type="ECO:0000256" key="2">
    <source>
        <dbReference type="ARBA" id="ARBA00022490"/>
    </source>
</evidence>
<keyword evidence="4 9" id="KW-0479">Metal-binding</keyword>
<comment type="function">
    <text evidence="9">Catalyzes the conversion of epoxyqueuosine (oQ) to queuosine (Q), which is a hypermodified base found in the wobble positions of tRNA(Asp), tRNA(Asn), tRNA(His) and tRNA(Tyr).</text>
</comment>
<feature type="binding site" evidence="9">
    <location>
        <position position="273"/>
    </location>
    <ligand>
        <name>[4Fe-4S] cluster</name>
        <dbReference type="ChEBI" id="CHEBI:49883"/>
        <label>2</label>
    </ligand>
</feature>
<dbReference type="PROSITE" id="PS00198">
    <property type="entry name" value="4FE4S_FER_1"/>
    <property type="match status" value="1"/>
</dbReference>
<dbReference type="PANTHER" id="PTHR30002:SF4">
    <property type="entry name" value="EPOXYQUEUOSINE REDUCTASE"/>
    <property type="match status" value="1"/>
</dbReference>
<feature type="binding site" evidence="9">
    <location>
        <position position="88"/>
    </location>
    <ligand>
        <name>cob(II)alamin</name>
        <dbReference type="ChEBI" id="CHEBI:16304"/>
    </ligand>
</feature>
<accession>A0A1I1NZ09</accession>
<feature type="binding site" evidence="9">
    <location>
        <position position="243"/>
    </location>
    <ligand>
        <name>[4Fe-4S] cluster</name>
        <dbReference type="ChEBI" id="CHEBI:49883"/>
        <label>2</label>
    </ligand>
</feature>
<evidence type="ECO:0000256" key="7">
    <source>
        <dbReference type="ARBA" id="ARBA00023004"/>
    </source>
</evidence>
<dbReference type="SUPFAM" id="SSF48371">
    <property type="entry name" value="ARM repeat"/>
    <property type="match status" value="1"/>
</dbReference>
<keyword evidence="5 9" id="KW-0671">Queuosine biosynthesis</keyword>
<feature type="binding site" evidence="9">
    <location>
        <position position="277"/>
    </location>
    <ligand>
        <name>[4Fe-4S] cluster</name>
        <dbReference type="ChEBI" id="CHEBI:49883"/>
        <label>1</label>
    </ligand>
</feature>
<dbReference type="PROSITE" id="PS51379">
    <property type="entry name" value="4FE4S_FER_2"/>
    <property type="match status" value="1"/>
</dbReference>
<dbReference type="InterPro" id="IPR017896">
    <property type="entry name" value="4Fe4S_Fe-S-bd"/>
</dbReference>
<dbReference type="NCBIfam" id="TIGR00276">
    <property type="entry name" value="tRNA epoxyqueuosine(34) reductase QueG"/>
    <property type="match status" value="1"/>
</dbReference>
<feature type="domain" description="4Fe-4S ferredoxin-type" evidence="10">
    <location>
        <begin position="208"/>
        <end position="237"/>
    </location>
</feature>
<dbReference type="InterPro" id="IPR017900">
    <property type="entry name" value="4Fe4S_Fe_S_CS"/>
</dbReference>
<dbReference type="InterPro" id="IPR004453">
    <property type="entry name" value="QueG"/>
</dbReference>
<keyword evidence="2 9" id="KW-0963">Cytoplasm</keyword>
<dbReference type="OrthoDB" id="9784571at2"/>
<feature type="binding site" evidence="9">
    <location>
        <position position="270"/>
    </location>
    <ligand>
        <name>[4Fe-4S] cluster</name>
        <dbReference type="ChEBI" id="CHEBI:49883"/>
        <label>2</label>
    </ligand>
</feature>
<comment type="pathway">
    <text evidence="9">tRNA modification; tRNA-queuosine biosynthesis.</text>
</comment>
<dbReference type="InterPro" id="IPR013542">
    <property type="entry name" value="QueG_DUF1730"/>
</dbReference>
<feature type="binding site" evidence="9">
    <location>
        <position position="217"/>
    </location>
    <ligand>
        <name>[4Fe-4S] cluster</name>
        <dbReference type="ChEBI" id="CHEBI:49883"/>
        <label>1</label>
    </ligand>
</feature>
<comment type="subunit">
    <text evidence="9">Monomer.</text>
</comment>
<feature type="binding site" evidence="9">
    <location>
        <position position="163"/>
    </location>
    <ligand>
        <name>cob(II)alamin</name>
        <dbReference type="ChEBI" id="CHEBI:16304"/>
    </ligand>
</feature>
<keyword evidence="9" id="KW-0846">Cobalamin</keyword>
<feature type="binding site" evidence="9">
    <location>
        <position position="187"/>
    </location>
    <ligand>
        <name>cob(II)alamin</name>
        <dbReference type="ChEBI" id="CHEBI:16304"/>
    </ligand>
</feature>
<comment type="subcellular location">
    <subcellularLocation>
        <location evidence="9">Cytoplasm</location>
    </subcellularLocation>
</comment>
<comment type="similarity">
    <text evidence="9">Belongs to the QueG family.</text>
</comment>
<feature type="binding site" evidence="9">
    <location>
        <begin position="270"/>
        <end position="271"/>
    </location>
    <ligand>
        <name>cob(II)alamin</name>
        <dbReference type="ChEBI" id="CHEBI:16304"/>
    </ligand>
</feature>
<dbReference type="Gene3D" id="3.30.70.20">
    <property type="match status" value="1"/>
</dbReference>
<dbReference type="GO" id="GO:0008616">
    <property type="term" value="P:tRNA queuosine(34) biosynthetic process"/>
    <property type="evidence" value="ECO:0007669"/>
    <property type="project" value="UniProtKB-UniRule"/>
</dbReference>
<comment type="cofactor">
    <cofactor evidence="9">
        <name>[4Fe-4S] cluster</name>
        <dbReference type="ChEBI" id="CHEBI:49883"/>
    </cofactor>
    <text evidence="9">Binds 2 [4Fe-4S] clusters per monomer.</text>
</comment>
<keyword evidence="9" id="KW-0170">Cobalt</keyword>
<dbReference type="GO" id="GO:0052693">
    <property type="term" value="F:epoxyqueuosine reductase activity"/>
    <property type="evidence" value="ECO:0007669"/>
    <property type="project" value="UniProtKB-UniRule"/>
</dbReference>
<organism evidence="11 12">
    <name type="scientific">Devosia psychrophila</name>
    <dbReference type="NCBI Taxonomy" id="728005"/>
    <lineage>
        <taxon>Bacteria</taxon>
        <taxon>Pseudomonadati</taxon>
        <taxon>Pseudomonadota</taxon>
        <taxon>Alphaproteobacteria</taxon>
        <taxon>Hyphomicrobiales</taxon>
        <taxon>Devosiaceae</taxon>
        <taxon>Devosia</taxon>
    </lineage>
</organism>
<dbReference type="EC" id="1.17.99.6" evidence="9"/>
<dbReference type="SUPFAM" id="SSF46548">
    <property type="entry name" value="alpha-helical ferredoxin"/>
    <property type="match status" value="1"/>
</dbReference>
<comment type="cofactor">
    <cofactor evidence="9">
        <name>cob(II)alamin</name>
        <dbReference type="ChEBI" id="CHEBI:16304"/>
    </cofactor>
</comment>
<feature type="binding site" evidence="9">
    <location>
        <position position="252"/>
    </location>
    <ligand>
        <name>tRNA</name>
        <dbReference type="ChEBI" id="CHEBI:17843"/>
    </ligand>
</feature>
<proteinExistence type="inferred from homology"/>
<gene>
    <name evidence="9" type="primary">queG</name>
    <name evidence="11" type="ORF">SAMN04488059_1186</name>
</gene>
<dbReference type="STRING" id="728005.SAMN04488059_1186"/>
<keyword evidence="6 9" id="KW-0560">Oxidoreductase</keyword>
<feature type="binding site" evidence="9">
    <location>
        <position position="223"/>
    </location>
    <ligand>
        <name>[4Fe-4S] cluster</name>
        <dbReference type="ChEBI" id="CHEBI:49883"/>
        <label>1</label>
    </ligand>
</feature>
<dbReference type="Proteomes" id="UP000182258">
    <property type="component" value="Unassembled WGS sequence"/>
</dbReference>
<feature type="binding site" evidence="9">
    <location>
        <position position="227"/>
    </location>
    <ligand>
        <name>[4Fe-4S] cluster</name>
        <dbReference type="ChEBI" id="CHEBI:49883"/>
        <label>2</label>
    </ligand>
</feature>
<evidence type="ECO:0000259" key="10">
    <source>
        <dbReference type="PROSITE" id="PS51379"/>
    </source>
</evidence>
<dbReference type="GO" id="GO:0031419">
    <property type="term" value="F:cobalamin binding"/>
    <property type="evidence" value="ECO:0007669"/>
    <property type="project" value="UniProtKB-KW"/>
</dbReference>
<reference evidence="11 12" key="1">
    <citation type="submission" date="2016-10" db="EMBL/GenBank/DDBJ databases">
        <authorList>
            <person name="de Groot N.N."/>
        </authorList>
    </citation>
    <scope>NUCLEOTIDE SEQUENCE [LARGE SCALE GENOMIC DNA]</scope>
    <source>
        <strain evidence="11 12">CGMCC 1.10210</strain>
    </source>
</reference>
<dbReference type="GO" id="GO:0005737">
    <property type="term" value="C:cytoplasm"/>
    <property type="evidence" value="ECO:0007669"/>
    <property type="project" value="UniProtKB-SubCell"/>
</dbReference>
<evidence type="ECO:0000256" key="6">
    <source>
        <dbReference type="ARBA" id="ARBA00023002"/>
    </source>
</evidence>
<keyword evidence="7 9" id="KW-0408">Iron</keyword>
<feature type="active site" description="Proton donor" evidence="9">
    <location>
        <position position="163"/>
    </location>
</feature>
<evidence type="ECO:0000256" key="8">
    <source>
        <dbReference type="ARBA" id="ARBA00023014"/>
    </source>
</evidence>
<dbReference type="Pfam" id="PF13484">
    <property type="entry name" value="Fer4_16"/>
    <property type="match status" value="1"/>
</dbReference>
<keyword evidence="1 9" id="KW-0004">4Fe-4S</keyword>